<gene>
    <name evidence="3" type="ORF">GCM10022276_09750</name>
</gene>
<protein>
    <submittedName>
        <fullName evidence="3">Methyltransferase domain-containing protein</fullName>
    </submittedName>
</protein>
<keyword evidence="1 3" id="KW-0489">Methyltransferase</keyword>
<dbReference type="SUPFAM" id="SSF53335">
    <property type="entry name" value="S-adenosyl-L-methionine-dependent methyltransferases"/>
    <property type="match status" value="1"/>
</dbReference>
<dbReference type="GO" id="GO:0008168">
    <property type="term" value="F:methyltransferase activity"/>
    <property type="evidence" value="ECO:0007669"/>
    <property type="project" value="UniProtKB-KW"/>
</dbReference>
<dbReference type="GO" id="GO:0032259">
    <property type="term" value="P:methylation"/>
    <property type="evidence" value="ECO:0007669"/>
    <property type="project" value="UniProtKB-KW"/>
</dbReference>
<dbReference type="PANTHER" id="PTHR13090:SF1">
    <property type="entry name" value="ARGININE-HYDROXYLASE NDUFAF5, MITOCHONDRIAL"/>
    <property type="match status" value="1"/>
</dbReference>
<dbReference type="InterPro" id="IPR029063">
    <property type="entry name" value="SAM-dependent_MTases_sf"/>
</dbReference>
<keyword evidence="2" id="KW-0808">Transferase</keyword>
<evidence type="ECO:0000256" key="2">
    <source>
        <dbReference type="ARBA" id="ARBA00022679"/>
    </source>
</evidence>
<dbReference type="PANTHER" id="PTHR13090">
    <property type="entry name" value="ARGININE-HYDROXYLASE NDUFAF5, MITOCHONDRIAL"/>
    <property type="match status" value="1"/>
</dbReference>
<keyword evidence="4" id="KW-1185">Reference proteome</keyword>
<evidence type="ECO:0000313" key="4">
    <source>
        <dbReference type="Proteomes" id="UP001500827"/>
    </source>
</evidence>
<reference evidence="4" key="1">
    <citation type="journal article" date="2019" name="Int. J. Syst. Evol. Microbiol.">
        <title>The Global Catalogue of Microorganisms (GCM) 10K type strain sequencing project: providing services to taxonomists for standard genome sequencing and annotation.</title>
        <authorList>
            <consortium name="The Broad Institute Genomics Platform"/>
            <consortium name="The Broad Institute Genome Sequencing Center for Infectious Disease"/>
            <person name="Wu L."/>
            <person name="Ma J."/>
        </authorList>
    </citation>
    <scope>NUCLEOTIDE SEQUENCE [LARGE SCALE GENOMIC DNA]</scope>
    <source>
        <strain evidence="4">JCM 17543</strain>
    </source>
</reference>
<accession>A0ABP7L1Q1</accession>
<comment type="caution">
    <text evidence="3">The sequence shown here is derived from an EMBL/GenBank/DDBJ whole genome shotgun (WGS) entry which is preliminary data.</text>
</comment>
<dbReference type="EMBL" id="BAABBM010000001">
    <property type="protein sequence ID" value="GAA3892610.1"/>
    <property type="molecule type" value="Genomic_DNA"/>
</dbReference>
<organism evidence="3 4">
    <name type="scientific">Sphingomonas limnosediminicola</name>
    <dbReference type="NCBI Taxonomy" id="940133"/>
    <lineage>
        <taxon>Bacteria</taxon>
        <taxon>Pseudomonadati</taxon>
        <taxon>Pseudomonadota</taxon>
        <taxon>Alphaproteobacteria</taxon>
        <taxon>Sphingomonadales</taxon>
        <taxon>Sphingomonadaceae</taxon>
        <taxon>Sphingomonas</taxon>
    </lineage>
</organism>
<evidence type="ECO:0000256" key="1">
    <source>
        <dbReference type="ARBA" id="ARBA00022603"/>
    </source>
</evidence>
<dbReference type="Pfam" id="PF13489">
    <property type="entry name" value="Methyltransf_23"/>
    <property type="match status" value="1"/>
</dbReference>
<evidence type="ECO:0000313" key="3">
    <source>
        <dbReference type="EMBL" id="GAA3892610.1"/>
    </source>
</evidence>
<proteinExistence type="predicted"/>
<dbReference type="InterPro" id="IPR050602">
    <property type="entry name" value="Malonyl-ACP_OMT"/>
</dbReference>
<dbReference type="Gene3D" id="3.40.50.150">
    <property type="entry name" value="Vaccinia Virus protein VP39"/>
    <property type="match status" value="1"/>
</dbReference>
<sequence>MGLRASRRDRAARLGPELFLLERAFADCLDRIALVQQRFERALLIGCPDPAWRDRLRERVGQVDVIDPGPTFAEVASGTVVNEDEWLPQTGIYDLVVALGTLDTVNDLPRMFFAIRQSMTENAFLIGAMSGGETLPRLRAAMRAADEIAGVATPHVHPRIEASALAPLLQQVGFATPVVDVDRVQVSYGSFTKLVADLRRMGATNLLSARSRTALTLRAAEAAAKNFSDAGEGGKTAETFEILHFAAWTPTSASNPREG</sequence>
<dbReference type="Proteomes" id="UP001500827">
    <property type="component" value="Unassembled WGS sequence"/>
</dbReference>
<name>A0ABP7L1Q1_9SPHN</name>